<keyword evidence="1" id="KW-0812">Transmembrane</keyword>
<dbReference type="AlphaFoldDB" id="A0A0E9SNN6"/>
<keyword evidence="1" id="KW-0472">Membrane</keyword>
<proteinExistence type="predicted"/>
<reference evidence="2" key="2">
    <citation type="journal article" date="2015" name="Fish Shellfish Immunol.">
        <title>Early steps in the European eel (Anguilla anguilla)-Vibrio vulnificus interaction in the gills: Role of the RtxA13 toxin.</title>
        <authorList>
            <person name="Callol A."/>
            <person name="Pajuelo D."/>
            <person name="Ebbesson L."/>
            <person name="Teles M."/>
            <person name="MacKenzie S."/>
            <person name="Amaro C."/>
        </authorList>
    </citation>
    <scope>NUCLEOTIDE SEQUENCE</scope>
</reference>
<evidence type="ECO:0000256" key="1">
    <source>
        <dbReference type="SAM" id="Phobius"/>
    </source>
</evidence>
<accession>A0A0E9SNN6</accession>
<sequence>MEFPWKQTQTSAVLTNMITSVIIFLPLQQIRPLLTRLQLHSDKATSEFQDTIFRRDSLEPRPEGHRFESQMENNKL</sequence>
<reference evidence="2" key="1">
    <citation type="submission" date="2014-11" db="EMBL/GenBank/DDBJ databases">
        <authorList>
            <person name="Amaro Gonzalez C."/>
        </authorList>
    </citation>
    <scope>NUCLEOTIDE SEQUENCE</scope>
</reference>
<dbReference type="EMBL" id="GBXM01066312">
    <property type="protein sequence ID" value="JAH42265.1"/>
    <property type="molecule type" value="Transcribed_RNA"/>
</dbReference>
<evidence type="ECO:0000313" key="2">
    <source>
        <dbReference type="EMBL" id="JAH42265.1"/>
    </source>
</evidence>
<name>A0A0E9SNN6_ANGAN</name>
<keyword evidence="1" id="KW-1133">Transmembrane helix</keyword>
<organism evidence="2">
    <name type="scientific">Anguilla anguilla</name>
    <name type="common">European freshwater eel</name>
    <name type="synonym">Muraena anguilla</name>
    <dbReference type="NCBI Taxonomy" id="7936"/>
    <lineage>
        <taxon>Eukaryota</taxon>
        <taxon>Metazoa</taxon>
        <taxon>Chordata</taxon>
        <taxon>Craniata</taxon>
        <taxon>Vertebrata</taxon>
        <taxon>Euteleostomi</taxon>
        <taxon>Actinopterygii</taxon>
        <taxon>Neopterygii</taxon>
        <taxon>Teleostei</taxon>
        <taxon>Anguilliformes</taxon>
        <taxon>Anguillidae</taxon>
        <taxon>Anguilla</taxon>
    </lineage>
</organism>
<feature type="transmembrane region" description="Helical" evidence="1">
    <location>
        <begin position="12"/>
        <end position="30"/>
    </location>
</feature>
<protein>
    <submittedName>
        <fullName evidence="2">Uncharacterized protein</fullName>
    </submittedName>
</protein>